<reference evidence="2 3" key="1">
    <citation type="submission" date="2019-06" db="EMBL/GenBank/DDBJ databases">
        <title>Sorghum-associated microbial communities from plants grown in Nebraska, USA.</title>
        <authorList>
            <person name="Schachtman D."/>
        </authorList>
    </citation>
    <scope>NUCLEOTIDE SEQUENCE [LARGE SCALE GENOMIC DNA]</scope>
    <source>
        <strain evidence="2 3">1225</strain>
    </source>
</reference>
<keyword evidence="1" id="KW-0472">Membrane</keyword>
<gene>
    <name evidence="2" type="ORF">FHW37_102262</name>
</gene>
<feature type="transmembrane region" description="Helical" evidence="1">
    <location>
        <begin position="6"/>
        <end position="26"/>
    </location>
</feature>
<dbReference type="Pfam" id="PF07330">
    <property type="entry name" value="DUF1467"/>
    <property type="match status" value="1"/>
</dbReference>
<keyword evidence="1" id="KW-0812">Transmembrane</keyword>
<keyword evidence="3" id="KW-1185">Reference proteome</keyword>
<protein>
    <submittedName>
        <fullName evidence="2">Putative secreted protein</fullName>
    </submittedName>
</protein>
<dbReference type="Proteomes" id="UP000320653">
    <property type="component" value="Unassembled WGS sequence"/>
</dbReference>
<accession>A0A561R1Z0</accession>
<proteinExistence type="predicted"/>
<dbReference type="OrthoDB" id="9804637at2"/>
<feature type="transmembrane region" description="Helical" evidence="1">
    <location>
        <begin position="52"/>
        <end position="70"/>
    </location>
</feature>
<comment type="caution">
    <text evidence="2">The sequence shown here is derived from an EMBL/GenBank/DDBJ whole genome shotgun (WGS) entry which is preliminary data.</text>
</comment>
<organism evidence="2 3">
    <name type="scientific">Neorhizobium alkalisoli</name>
    <dbReference type="NCBI Taxonomy" id="528178"/>
    <lineage>
        <taxon>Bacteria</taxon>
        <taxon>Pseudomonadati</taxon>
        <taxon>Pseudomonadota</taxon>
        <taxon>Alphaproteobacteria</taxon>
        <taxon>Hyphomicrobiales</taxon>
        <taxon>Rhizobiaceae</taxon>
        <taxon>Rhizobium/Agrobacterium group</taxon>
        <taxon>Neorhizobium</taxon>
    </lineage>
</organism>
<evidence type="ECO:0000313" key="3">
    <source>
        <dbReference type="Proteomes" id="UP000320653"/>
    </source>
</evidence>
<name>A0A561R1Z0_9HYPH</name>
<dbReference type="EMBL" id="VIWP01000002">
    <property type="protein sequence ID" value="TWF56627.1"/>
    <property type="molecule type" value="Genomic_DNA"/>
</dbReference>
<dbReference type="InterPro" id="IPR009935">
    <property type="entry name" value="DUF1467"/>
</dbReference>
<evidence type="ECO:0000256" key="1">
    <source>
        <dbReference type="SAM" id="Phobius"/>
    </source>
</evidence>
<sequence length="90" mass="9903">MSLLTVAAVFFIIWWTVLFIVLPLGYRSQEEDGEVMLGTVESAPKAFRGGRVLLMTTVISIAIHLGYYGVTTYFGFGIADIPNILPDFGN</sequence>
<keyword evidence="1" id="KW-1133">Transmembrane helix</keyword>
<dbReference type="AlphaFoldDB" id="A0A561R1Z0"/>
<evidence type="ECO:0000313" key="2">
    <source>
        <dbReference type="EMBL" id="TWF56627.1"/>
    </source>
</evidence>
<dbReference type="RefSeq" id="WP_145634351.1">
    <property type="nucleotide sequence ID" value="NZ_VIWP01000002.1"/>
</dbReference>